<dbReference type="InterPro" id="IPR003838">
    <property type="entry name" value="ABC3_permease_C"/>
</dbReference>
<evidence type="ECO:0000256" key="6">
    <source>
        <dbReference type="ARBA" id="ARBA00022692"/>
    </source>
</evidence>
<evidence type="ECO:0000313" key="14">
    <source>
        <dbReference type="EMBL" id="KXB77195.1"/>
    </source>
</evidence>
<evidence type="ECO:0000256" key="5">
    <source>
        <dbReference type="ARBA" id="ARBA00022618"/>
    </source>
</evidence>
<feature type="transmembrane region" description="Helical" evidence="11">
    <location>
        <begin position="52"/>
        <end position="74"/>
    </location>
</feature>
<dbReference type="EMBL" id="LSDK01000048">
    <property type="protein sequence ID" value="KXB77195.1"/>
    <property type="molecule type" value="Genomic_DNA"/>
</dbReference>
<accession>A0A134BBB1</accession>
<dbReference type="PANTHER" id="PTHR47755">
    <property type="entry name" value="CELL DIVISION PROTEIN FTSX"/>
    <property type="match status" value="1"/>
</dbReference>
<name>A0A134BBB1_9PORP</name>
<dbReference type="STRING" id="322095.HMPREF3185_00570"/>
<gene>
    <name evidence="14" type="ORF">HMPREF3185_00570</name>
</gene>
<dbReference type="Pfam" id="PF02687">
    <property type="entry name" value="FtsX"/>
    <property type="match status" value="1"/>
</dbReference>
<dbReference type="Proteomes" id="UP000070224">
    <property type="component" value="Unassembled WGS sequence"/>
</dbReference>
<protein>
    <recommendedName>
        <fullName evidence="3 10">Cell division protein FtsX</fullName>
    </recommendedName>
</protein>
<evidence type="ECO:0000256" key="10">
    <source>
        <dbReference type="PIRNR" id="PIRNR003097"/>
    </source>
</evidence>
<evidence type="ECO:0000256" key="7">
    <source>
        <dbReference type="ARBA" id="ARBA00022989"/>
    </source>
</evidence>
<feature type="transmembrane region" description="Helical" evidence="11">
    <location>
        <begin position="198"/>
        <end position="224"/>
    </location>
</feature>
<evidence type="ECO:0000256" key="11">
    <source>
        <dbReference type="SAM" id="Phobius"/>
    </source>
</evidence>
<evidence type="ECO:0000256" key="9">
    <source>
        <dbReference type="ARBA" id="ARBA00023306"/>
    </source>
</evidence>
<keyword evidence="15" id="KW-1185">Reference proteome</keyword>
<keyword evidence="6 11" id="KW-0812">Transmembrane</keyword>
<comment type="subcellular location">
    <subcellularLocation>
        <location evidence="1">Cell membrane</location>
        <topology evidence="1">Multi-pass membrane protein</topology>
    </subcellularLocation>
</comment>
<dbReference type="PATRIC" id="fig|322095.3.peg.561"/>
<comment type="similarity">
    <text evidence="2 10">Belongs to the ABC-4 integral membrane protein family. FtsX subfamily.</text>
</comment>
<evidence type="ECO:0000259" key="12">
    <source>
        <dbReference type="Pfam" id="PF02687"/>
    </source>
</evidence>
<dbReference type="PIRSF" id="PIRSF003097">
    <property type="entry name" value="FtsX"/>
    <property type="match status" value="1"/>
</dbReference>
<evidence type="ECO:0000256" key="8">
    <source>
        <dbReference type="ARBA" id="ARBA00023136"/>
    </source>
</evidence>
<reference evidence="15" key="1">
    <citation type="submission" date="2016-01" db="EMBL/GenBank/DDBJ databases">
        <authorList>
            <person name="Mitreva M."/>
            <person name="Pepin K.H."/>
            <person name="Mihindukulasuriya K.A."/>
            <person name="Fulton R."/>
            <person name="Fronick C."/>
            <person name="O'Laughlin M."/>
            <person name="Miner T."/>
            <person name="Herter B."/>
            <person name="Rosa B.A."/>
            <person name="Cordes M."/>
            <person name="Tomlinson C."/>
            <person name="Wollam A."/>
            <person name="Palsikar V.B."/>
            <person name="Mardis E.R."/>
            <person name="Wilson R.K."/>
        </authorList>
    </citation>
    <scope>NUCLEOTIDE SEQUENCE [LARGE SCALE GENOMIC DNA]</scope>
    <source>
        <strain evidence="15">KA00683</strain>
    </source>
</reference>
<keyword evidence="9 10" id="KW-0131">Cell cycle</keyword>
<evidence type="ECO:0000259" key="13">
    <source>
        <dbReference type="Pfam" id="PF18075"/>
    </source>
</evidence>
<sequence>MQRISIFACKLSVVCPYVKGAPDSSSIENTYLIIYMGAPKAKQSSTLRYARLLSFLSITFTLFMLGALGLVYVLEQGLSKEVRERISFSVELSDEPGANTEATLSELRALPYVRSVELITADSAAKSLTDVLGEDPTKILGYNPLQPMAKVYLKSEYTEPDSLKKIIATNPVLKNAEGLEEQQSQWASASSNLQTIRFVLWVFLGINLLVSFLQITTATGLVIYSQRMRIRTLSLIGATAGFIGRPFIRRAVLEGFVGALLALALLGGLLYGAEQAFGYRILSLCPSVPLLGVIIAIPLVGVCVSFVSSWRATRRYIHMEEGKIHLI</sequence>
<keyword evidence="4 10" id="KW-1003">Cell membrane</keyword>
<evidence type="ECO:0000256" key="3">
    <source>
        <dbReference type="ARBA" id="ARBA00021907"/>
    </source>
</evidence>
<dbReference type="PANTHER" id="PTHR47755:SF1">
    <property type="entry name" value="CELL DIVISION PROTEIN FTSX"/>
    <property type="match status" value="1"/>
</dbReference>
<dbReference type="InterPro" id="IPR040690">
    <property type="entry name" value="FtsX_ECD"/>
</dbReference>
<dbReference type="AlphaFoldDB" id="A0A134BBB1"/>
<evidence type="ECO:0000256" key="4">
    <source>
        <dbReference type="ARBA" id="ARBA00022475"/>
    </source>
</evidence>
<organism evidence="14 15">
    <name type="scientific">Porphyromonas somerae</name>
    <dbReference type="NCBI Taxonomy" id="322095"/>
    <lineage>
        <taxon>Bacteria</taxon>
        <taxon>Pseudomonadati</taxon>
        <taxon>Bacteroidota</taxon>
        <taxon>Bacteroidia</taxon>
        <taxon>Bacteroidales</taxon>
        <taxon>Porphyromonadaceae</taxon>
        <taxon>Porphyromonas</taxon>
    </lineage>
</organism>
<evidence type="ECO:0000256" key="1">
    <source>
        <dbReference type="ARBA" id="ARBA00004651"/>
    </source>
</evidence>
<proteinExistence type="inferred from homology"/>
<feature type="transmembrane region" description="Helical" evidence="11">
    <location>
        <begin position="288"/>
        <end position="310"/>
    </location>
</feature>
<feature type="transmembrane region" description="Helical" evidence="11">
    <location>
        <begin position="255"/>
        <end position="273"/>
    </location>
</feature>
<keyword evidence="5 10" id="KW-0132">Cell division</keyword>
<keyword evidence="7 11" id="KW-1133">Transmembrane helix</keyword>
<dbReference type="GO" id="GO:0051301">
    <property type="term" value="P:cell division"/>
    <property type="evidence" value="ECO:0007669"/>
    <property type="project" value="UniProtKB-KW"/>
</dbReference>
<evidence type="ECO:0000256" key="2">
    <source>
        <dbReference type="ARBA" id="ARBA00007379"/>
    </source>
</evidence>
<feature type="domain" description="FtsX extracellular" evidence="13">
    <location>
        <begin position="98"/>
        <end position="166"/>
    </location>
</feature>
<keyword evidence="8 10" id="KW-0472">Membrane</keyword>
<dbReference type="Pfam" id="PF18075">
    <property type="entry name" value="FtsX_ECD"/>
    <property type="match status" value="1"/>
</dbReference>
<feature type="domain" description="ABC3 transporter permease C-terminal" evidence="12">
    <location>
        <begin position="202"/>
        <end position="315"/>
    </location>
</feature>
<dbReference type="GO" id="GO:0005886">
    <property type="term" value="C:plasma membrane"/>
    <property type="evidence" value="ECO:0007669"/>
    <property type="project" value="UniProtKB-SubCell"/>
</dbReference>
<evidence type="ECO:0000313" key="15">
    <source>
        <dbReference type="Proteomes" id="UP000070224"/>
    </source>
</evidence>
<dbReference type="InterPro" id="IPR004513">
    <property type="entry name" value="FtsX"/>
</dbReference>
<comment type="caution">
    <text evidence="14">The sequence shown here is derived from an EMBL/GenBank/DDBJ whole genome shotgun (WGS) entry which is preliminary data.</text>
</comment>